<dbReference type="EMBL" id="JACHCA010000002">
    <property type="protein sequence ID" value="MBB6126657.1"/>
    <property type="molecule type" value="Genomic_DNA"/>
</dbReference>
<organism evidence="1 2">
    <name type="scientific">Mucilaginibacter lappiensis</name>
    <dbReference type="NCBI Taxonomy" id="354630"/>
    <lineage>
        <taxon>Bacteria</taxon>
        <taxon>Pseudomonadati</taxon>
        <taxon>Bacteroidota</taxon>
        <taxon>Sphingobacteriia</taxon>
        <taxon>Sphingobacteriales</taxon>
        <taxon>Sphingobacteriaceae</taxon>
        <taxon>Mucilaginibacter</taxon>
    </lineage>
</organism>
<proteinExistence type="predicted"/>
<evidence type="ECO:0000313" key="1">
    <source>
        <dbReference type="EMBL" id="MBB6126657.1"/>
    </source>
</evidence>
<reference evidence="1 2" key="1">
    <citation type="submission" date="2020-08" db="EMBL/GenBank/DDBJ databases">
        <title>Genomic Encyclopedia of Type Strains, Phase IV (KMG-V): Genome sequencing to study the core and pangenomes of soil and plant-associated prokaryotes.</title>
        <authorList>
            <person name="Whitman W."/>
        </authorList>
    </citation>
    <scope>NUCLEOTIDE SEQUENCE [LARGE SCALE GENOMIC DNA]</scope>
    <source>
        <strain evidence="1 2">MP601</strain>
    </source>
</reference>
<dbReference type="AlphaFoldDB" id="A0A841J776"/>
<sequence length="35" mass="4147">MIIKELEDRILLRELIDNVSILGDKKDFNSQVQLF</sequence>
<protein>
    <submittedName>
        <fullName evidence="1">Uncharacterized protein</fullName>
    </submittedName>
</protein>
<name>A0A841J776_9SPHI</name>
<evidence type="ECO:0000313" key="2">
    <source>
        <dbReference type="Proteomes" id="UP000548326"/>
    </source>
</evidence>
<comment type="caution">
    <text evidence="1">The sequence shown here is derived from an EMBL/GenBank/DDBJ whole genome shotgun (WGS) entry which is preliminary data.</text>
</comment>
<accession>A0A841J776</accession>
<gene>
    <name evidence="1" type="ORF">HDF22_000762</name>
</gene>
<dbReference type="Proteomes" id="UP000548326">
    <property type="component" value="Unassembled WGS sequence"/>
</dbReference>